<gene>
    <name evidence="1" type="ORF">CUMW_223100</name>
</gene>
<accession>A0A2H5QEU2</accession>
<dbReference type="AlphaFoldDB" id="A0A2H5QEU2"/>
<reference evidence="1 2" key="1">
    <citation type="journal article" date="2017" name="Front. Genet.">
        <title>Draft sequencing of the heterozygous diploid genome of Satsuma (Citrus unshiu Marc.) using a hybrid assembly approach.</title>
        <authorList>
            <person name="Shimizu T."/>
            <person name="Tanizawa Y."/>
            <person name="Mochizuki T."/>
            <person name="Nagasaki H."/>
            <person name="Yoshioka T."/>
            <person name="Toyoda A."/>
            <person name="Fujiyama A."/>
            <person name="Kaminuma E."/>
            <person name="Nakamura Y."/>
        </authorList>
    </citation>
    <scope>NUCLEOTIDE SEQUENCE [LARGE SCALE GENOMIC DNA]</scope>
    <source>
        <strain evidence="2">cv. Miyagawa wase</strain>
    </source>
</reference>
<dbReference type="Proteomes" id="UP000236630">
    <property type="component" value="Unassembled WGS sequence"/>
</dbReference>
<organism evidence="1 2">
    <name type="scientific">Citrus unshiu</name>
    <name type="common">Satsuma mandarin</name>
    <name type="synonym">Citrus nobilis var. unshiu</name>
    <dbReference type="NCBI Taxonomy" id="55188"/>
    <lineage>
        <taxon>Eukaryota</taxon>
        <taxon>Viridiplantae</taxon>
        <taxon>Streptophyta</taxon>
        <taxon>Embryophyta</taxon>
        <taxon>Tracheophyta</taxon>
        <taxon>Spermatophyta</taxon>
        <taxon>Magnoliopsida</taxon>
        <taxon>eudicotyledons</taxon>
        <taxon>Gunneridae</taxon>
        <taxon>Pentapetalae</taxon>
        <taxon>rosids</taxon>
        <taxon>malvids</taxon>
        <taxon>Sapindales</taxon>
        <taxon>Rutaceae</taxon>
        <taxon>Aurantioideae</taxon>
        <taxon>Citrus</taxon>
    </lineage>
</organism>
<evidence type="ECO:0000313" key="2">
    <source>
        <dbReference type="Proteomes" id="UP000236630"/>
    </source>
</evidence>
<protein>
    <submittedName>
        <fullName evidence="1">Uncharacterized protein</fullName>
    </submittedName>
</protein>
<keyword evidence="2" id="KW-1185">Reference proteome</keyword>
<sequence>MTPQDAAVELAVEQIVVGEESMLDQVWRCTTDQEKNRGIIGLYGTGKPNLDKIQDAIGKRIALSEESWKDKKANGKIEVKCLVHNEAWRLFQEKVGSATLRCHSDIPELVQTSAREYWSATSIENNWLSHVLQKET</sequence>
<proteinExistence type="predicted"/>
<comment type="caution">
    <text evidence="1">The sequence shown here is derived from an EMBL/GenBank/DDBJ whole genome shotgun (WGS) entry which is preliminary data.</text>
</comment>
<dbReference type="EMBL" id="BDQV01000336">
    <property type="protein sequence ID" value="GAY63121.1"/>
    <property type="molecule type" value="Genomic_DNA"/>
</dbReference>
<evidence type="ECO:0000313" key="1">
    <source>
        <dbReference type="EMBL" id="GAY63121.1"/>
    </source>
</evidence>
<name>A0A2H5QEU2_CITUN</name>